<evidence type="ECO:0000256" key="6">
    <source>
        <dbReference type="PROSITE-ProRule" id="PRU00169"/>
    </source>
</evidence>
<dbReference type="Gene3D" id="1.10.10.60">
    <property type="entry name" value="Homeodomain-like"/>
    <property type="match status" value="1"/>
</dbReference>
<dbReference type="OrthoDB" id="8874570at2"/>
<dbReference type="GO" id="GO:0000976">
    <property type="term" value="F:transcription cis-regulatory region binding"/>
    <property type="evidence" value="ECO:0007669"/>
    <property type="project" value="TreeGrafter"/>
</dbReference>
<dbReference type="GO" id="GO:0003700">
    <property type="term" value="F:DNA-binding transcription factor activity"/>
    <property type="evidence" value="ECO:0007669"/>
    <property type="project" value="InterPro"/>
</dbReference>
<dbReference type="Pfam" id="PF12833">
    <property type="entry name" value="HTH_18"/>
    <property type="match status" value="1"/>
</dbReference>
<dbReference type="Proteomes" id="UP000247555">
    <property type="component" value="Unassembled WGS sequence"/>
</dbReference>
<gene>
    <name evidence="9" type="ORF">DFR34_105195</name>
</gene>
<evidence type="ECO:0000259" key="7">
    <source>
        <dbReference type="PROSITE" id="PS01124"/>
    </source>
</evidence>
<dbReference type="GO" id="GO:0005829">
    <property type="term" value="C:cytosol"/>
    <property type="evidence" value="ECO:0007669"/>
    <property type="project" value="TreeGrafter"/>
</dbReference>
<evidence type="ECO:0000256" key="3">
    <source>
        <dbReference type="ARBA" id="ARBA00023015"/>
    </source>
</evidence>
<dbReference type="AlphaFoldDB" id="A0A318KQB1"/>
<name>A0A318KQB1_9NEIS</name>
<feature type="modified residue" description="4-aspartylphosphate" evidence="6">
    <location>
        <position position="61"/>
    </location>
</feature>
<dbReference type="CDD" id="cd19920">
    <property type="entry name" value="REC_PA4781-like"/>
    <property type="match status" value="1"/>
</dbReference>
<dbReference type="PROSITE" id="PS00041">
    <property type="entry name" value="HTH_ARAC_FAMILY_1"/>
    <property type="match status" value="1"/>
</dbReference>
<keyword evidence="4" id="KW-0238">DNA-binding</keyword>
<keyword evidence="1 6" id="KW-0597">Phosphoprotein</keyword>
<keyword evidence="10" id="KW-1185">Reference proteome</keyword>
<evidence type="ECO:0000256" key="4">
    <source>
        <dbReference type="ARBA" id="ARBA00023125"/>
    </source>
</evidence>
<dbReference type="InterPro" id="IPR009057">
    <property type="entry name" value="Homeodomain-like_sf"/>
</dbReference>
<evidence type="ECO:0000313" key="9">
    <source>
        <dbReference type="EMBL" id="PXX79991.1"/>
    </source>
</evidence>
<evidence type="ECO:0000256" key="5">
    <source>
        <dbReference type="ARBA" id="ARBA00023163"/>
    </source>
</evidence>
<dbReference type="GO" id="GO:0000156">
    <property type="term" value="F:phosphorelay response regulator activity"/>
    <property type="evidence" value="ECO:0007669"/>
    <property type="project" value="TreeGrafter"/>
</dbReference>
<dbReference type="InterPro" id="IPR011006">
    <property type="entry name" value="CheY-like_superfamily"/>
</dbReference>
<keyword evidence="3" id="KW-0805">Transcription regulation</keyword>
<dbReference type="InterPro" id="IPR018060">
    <property type="entry name" value="HTH_AraC"/>
</dbReference>
<evidence type="ECO:0000313" key="10">
    <source>
        <dbReference type="Proteomes" id="UP000247555"/>
    </source>
</evidence>
<dbReference type="PROSITE" id="PS50110">
    <property type="entry name" value="RESPONSE_REGULATORY"/>
    <property type="match status" value="1"/>
</dbReference>
<keyword evidence="2" id="KW-0902">Two-component regulatory system</keyword>
<dbReference type="InterPro" id="IPR020449">
    <property type="entry name" value="Tscrpt_reg_AraC-type_HTH"/>
</dbReference>
<feature type="domain" description="HTH araC/xylS-type" evidence="7">
    <location>
        <begin position="163"/>
        <end position="261"/>
    </location>
</feature>
<comment type="caution">
    <text evidence="9">The sequence shown here is derived from an EMBL/GenBank/DDBJ whole genome shotgun (WGS) entry which is preliminary data.</text>
</comment>
<organism evidence="9 10">
    <name type="scientific">Rivihabitans pingtungensis</name>
    <dbReference type="NCBI Taxonomy" id="1054498"/>
    <lineage>
        <taxon>Bacteria</taxon>
        <taxon>Pseudomonadati</taxon>
        <taxon>Pseudomonadota</taxon>
        <taxon>Betaproteobacteria</taxon>
        <taxon>Neisseriales</taxon>
        <taxon>Aquaspirillaceae</taxon>
        <taxon>Rivihabitans</taxon>
    </lineage>
</organism>
<protein>
    <submittedName>
        <fullName evidence="9">Response regulator receiver domain-containing protein</fullName>
    </submittedName>
</protein>
<dbReference type="InterPro" id="IPR018062">
    <property type="entry name" value="HTH_AraC-typ_CS"/>
</dbReference>
<dbReference type="Pfam" id="PF00072">
    <property type="entry name" value="Response_reg"/>
    <property type="match status" value="1"/>
</dbReference>
<dbReference type="Gene3D" id="3.40.50.2300">
    <property type="match status" value="1"/>
</dbReference>
<dbReference type="PRINTS" id="PR00032">
    <property type="entry name" value="HTHARAC"/>
</dbReference>
<feature type="domain" description="Response regulatory" evidence="8">
    <location>
        <begin position="12"/>
        <end position="128"/>
    </location>
</feature>
<dbReference type="SMART" id="SM00448">
    <property type="entry name" value="REC"/>
    <property type="match status" value="1"/>
</dbReference>
<keyword evidence="5" id="KW-0804">Transcription</keyword>
<dbReference type="RefSeq" id="WP_110390267.1">
    <property type="nucleotide sequence ID" value="NZ_CALCOA010000228.1"/>
</dbReference>
<evidence type="ECO:0000256" key="1">
    <source>
        <dbReference type="ARBA" id="ARBA00022553"/>
    </source>
</evidence>
<dbReference type="PANTHER" id="PTHR48111">
    <property type="entry name" value="REGULATOR OF RPOS"/>
    <property type="match status" value="1"/>
</dbReference>
<dbReference type="InterPro" id="IPR001789">
    <property type="entry name" value="Sig_transdc_resp-reg_receiver"/>
</dbReference>
<accession>A0A318KQB1</accession>
<dbReference type="InterPro" id="IPR039420">
    <property type="entry name" value="WalR-like"/>
</dbReference>
<dbReference type="EMBL" id="QJKI01000005">
    <property type="protein sequence ID" value="PXX79991.1"/>
    <property type="molecule type" value="Genomic_DNA"/>
</dbReference>
<evidence type="ECO:0000259" key="8">
    <source>
        <dbReference type="PROSITE" id="PS50110"/>
    </source>
</evidence>
<dbReference type="SUPFAM" id="SSF46689">
    <property type="entry name" value="Homeodomain-like"/>
    <property type="match status" value="1"/>
</dbReference>
<dbReference type="PANTHER" id="PTHR48111:SF1">
    <property type="entry name" value="TWO-COMPONENT RESPONSE REGULATOR ORR33"/>
    <property type="match status" value="1"/>
</dbReference>
<dbReference type="GO" id="GO:0032993">
    <property type="term" value="C:protein-DNA complex"/>
    <property type="evidence" value="ECO:0007669"/>
    <property type="project" value="TreeGrafter"/>
</dbReference>
<dbReference type="SUPFAM" id="SSF52172">
    <property type="entry name" value="CheY-like"/>
    <property type="match status" value="1"/>
</dbReference>
<proteinExistence type="predicted"/>
<dbReference type="PROSITE" id="PS01124">
    <property type="entry name" value="HTH_ARAC_FAMILY_2"/>
    <property type="match status" value="1"/>
</dbReference>
<reference evidence="9 10" key="1">
    <citation type="submission" date="2018-05" db="EMBL/GenBank/DDBJ databases">
        <title>Genomic Encyclopedia of Type Strains, Phase IV (KMG-IV): sequencing the most valuable type-strain genomes for metagenomic binning, comparative biology and taxonomic classification.</title>
        <authorList>
            <person name="Goeker M."/>
        </authorList>
    </citation>
    <scope>NUCLEOTIDE SEQUENCE [LARGE SCALE GENOMIC DNA]</scope>
    <source>
        <strain evidence="9 10">DSM 29661</strain>
    </source>
</reference>
<evidence type="ECO:0000256" key="2">
    <source>
        <dbReference type="ARBA" id="ARBA00023012"/>
    </source>
</evidence>
<dbReference type="SMART" id="SM00342">
    <property type="entry name" value="HTH_ARAC"/>
    <property type="match status" value="1"/>
</dbReference>
<sequence>MNAAPFKNLSPRILLVDDAAEDRLLLADFLRQQGYRLYVAEDGLDGYQKAVAIQPDLVLLDIHMPRCDGLATCRRLKADGQTSKIPVIFLTAAAMPQDRVAGLNEGAVDYVTKPFDFEEVKLRVGIHLGLANKVHAPARSSSAAPEDEAVPGHASNLDKVLFASARKILRESLASAPNLSELATAVGTNTRRLNEAFKHCAGATVFDYLRELRLSEARRLLAESALPVQQIASHCGYSNQANFSTAFRERFGLTPSDFRRESEPHDARA</sequence>